<protein>
    <recommendedName>
        <fullName evidence="1">J domain-containing protein</fullName>
    </recommendedName>
</protein>
<keyword evidence="3" id="KW-1185">Reference proteome</keyword>
<name>A0A9D5AKR5_PEA</name>
<dbReference type="InterPro" id="IPR018253">
    <property type="entry name" value="DnaJ_domain_CS"/>
</dbReference>
<dbReference type="AlphaFoldDB" id="A0A9D5AKR5"/>
<dbReference type="OrthoDB" id="10250354at2759"/>
<reference evidence="2 3" key="1">
    <citation type="journal article" date="2022" name="Nat. Genet.">
        <title>Improved pea reference genome and pan-genome highlight genomic features and evolutionary characteristics.</title>
        <authorList>
            <person name="Yang T."/>
            <person name="Liu R."/>
            <person name="Luo Y."/>
            <person name="Hu S."/>
            <person name="Wang D."/>
            <person name="Wang C."/>
            <person name="Pandey M.K."/>
            <person name="Ge S."/>
            <person name="Xu Q."/>
            <person name="Li N."/>
            <person name="Li G."/>
            <person name="Huang Y."/>
            <person name="Saxena R.K."/>
            <person name="Ji Y."/>
            <person name="Li M."/>
            <person name="Yan X."/>
            <person name="He Y."/>
            <person name="Liu Y."/>
            <person name="Wang X."/>
            <person name="Xiang C."/>
            <person name="Varshney R.K."/>
            <person name="Ding H."/>
            <person name="Gao S."/>
            <person name="Zong X."/>
        </authorList>
    </citation>
    <scope>NUCLEOTIDE SEQUENCE [LARGE SCALE GENOMIC DNA]</scope>
    <source>
        <strain evidence="2 3">cv. Zhongwan 6</strain>
    </source>
</reference>
<dbReference type="PANTHER" id="PTHR44137">
    <property type="entry name" value="BNAC03G44070D PROTEIN"/>
    <property type="match status" value="1"/>
</dbReference>
<dbReference type="PRINTS" id="PR00625">
    <property type="entry name" value="JDOMAIN"/>
</dbReference>
<proteinExistence type="predicted"/>
<dbReference type="Gramene" id="Psat04G0093100-T1">
    <property type="protein sequence ID" value="KAI5415702.1"/>
    <property type="gene ID" value="KIW84_040931"/>
</dbReference>
<evidence type="ECO:0000259" key="1">
    <source>
        <dbReference type="PROSITE" id="PS50076"/>
    </source>
</evidence>
<dbReference type="SMART" id="SM00271">
    <property type="entry name" value="DnaJ"/>
    <property type="match status" value="1"/>
</dbReference>
<dbReference type="Gene3D" id="1.10.287.110">
    <property type="entry name" value="DnaJ domain"/>
    <property type="match status" value="1"/>
</dbReference>
<evidence type="ECO:0000313" key="3">
    <source>
        <dbReference type="Proteomes" id="UP001058974"/>
    </source>
</evidence>
<dbReference type="EMBL" id="JAMSHJ010000004">
    <property type="protein sequence ID" value="KAI5415702.1"/>
    <property type="molecule type" value="Genomic_DNA"/>
</dbReference>
<gene>
    <name evidence="2" type="ORF">KIW84_040931</name>
</gene>
<dbReference type="InterPro" id="IPR036869">
    <property type="entry name" value="J_dom_sf"/>
</dbReference>
<sequence length="265" mass="30872">MGHESDSKAKLVLEICSISTRSPTCVHTILSNPTNTTFIDWYCILGVEENAGLNTIRKRYHKLALQLHPDKNKHPKAEIAFKLVSEANACLTNEAKREAFDFARYKHFCIECKKIPYTTDNVSVNSNGSSFTAWSIITRSKSLKFWRNVKDIRERFKEEANVIENCLRVNSMSRTESPLYNVPSRSKSVYRFEKETPVFDPSDYLYQGYPHMRGFVNKNCSMFWYLQTNNMVQNERRGARHSSPVFEVKRRSMFSNQFAFVPSRY</sequence>
<organism evidence="2 3">
    <name type="scientific">Pisum sativum</name>
    <name type="common">Garden pea</name>
    <name type="synonym">Lathyrus oleraceus</name>
    <dbReference type="NCBI Taxonomy" id="3888"/>
    <lineage>
        <taxon>Eukaryota</taxon>
        <taxon>Viridiplantae</taxon>
        <taxon>Streptophyta</taxon>
        <taxon>Embryophyta</taxon>
        <taxon>Tracheophyta</taxon>
        <taxon>Spermatophyta</taxon>
        <taxon>Magnoliopsida</taxon>
        <taxon>eudicotyledons</taxon>
        <taxon>Gunneridae</taxon>
        <taxon>Pentapetalae</taxon>
        <taxon>rosids</taxon>
        <taxon>fabids</taxon>
        <taxon>Fabales</taxon>
        <taxon>Fabaceae</taxon>
        <taxon>Papilionoideae</taxon>
        <taxon>50 kb inversion clade</taxon>
        <taxon>NPAAA clade</taxon>
        <taxon>Hologalegina</taxon>
        <taxon>IRL clade</taxon>
        <taxon>Fabeae</taxon>
        <taxon>Lathyrus</taxon>
    </lineage>
</organism>
<dbReference type="PROSITE" id="PS00636">
    <property type="entry name" value="DNAJ_1"/>
    <property type="match status" value="1"/>
</dbReference>
<dbReference type="Pfam" id="PF00226">
    <property type="entry name" value="DnaJ"/>
    <property type="match status" value="1"/>
</dbReference>
<dbReference type="SUPFAM" id="SSF46565">
    <property type="entry name" value="Chaperone J-domain"/>
    <property type="match status" value="1"/>
</dbReference>
<dbReference type="InterPro" id="IPR001623">
    <property type="entry name" value="DnaJ_domain"/>
</dbReference>
<comment type="caution">
    <text evidence="2">The sequence shown here is derived from an EMBL/GenBank/DDBJ whole genome shotgun (WGS) entry which is preliminary data.</text>
</comment>
<feature type="domain" description="J" evidence="1">
    <location>
        <begin position="40"/>
        <end position="104"/>
    </location>
</feature>
<dbReference type="CDD" id="cd06257">
    <property type="entry name" value="DnaJ"/>
    <property type="match status" value="1"/>
</dbReference>
<dbReference type="PROSITE" id="PS50076">
    <property type="entry name" value="DNAJ_2"/>
    <property type="match status" value="1"/>
</dbReference>
<accession>A0A9D5AKR5</accession>
<dbReference type="Proteomes" id="UP001058974">
    <property type="component" value="Chromosome 4"/>
</dbReference>
<evidence type="ECO:0000313" key="2">
    <source>
        <dbReference type="EMBL" id="KAI5415702.1"/>
    </source>
</evidence>
<dbReference type="PANTHER" id="PTHR44137:SF13">
    <property type="entry name" value="CHAPERONE DNAJ-DOMAIN SUPERFAMILY PROTEIN"/>
    <property type="match status" value="1"/>
</dbReference>